<keyword evidence="6" id="KW-1185">Reference proteome</keyword>
<dbReference type="GeneID" id="104728333"/>
<gene>
    <name evidence="7" type="primary">LOC104728333</name>
</gene>
<reference evidence="6" key="1">
    <citation type="journal article" date="2014" name="Nat. Commun.">
        <title>The emerging biofuel crop Camelina sativa retains a highly undifferentiated hexaploid genome structure.</title>
        <authorList>
            <person name="Kagale S."/>
            <person name="Koh C."/>
            <person name="Nixon J."/>
            <person name="Bollina V."/>
            <person name="Clarke W.E."/>
            <person name="Tuteja R."/>
            <person name="Spillane C."/>
            <person name="Robinson S.J."/>
            <person name="Links M.G."/>
            <person name="Clarke C."/>
            <person name="Higgins E.E."/>
            <person name="Huebert T."/>
            <person name="Sharpe A.G."/>
            <person name="Parkin I.A."/>
        </authorList>
    </citation>
    <scope>NUCLEOTIDE SEQUENCE [LARGE SCALE GENOMIC DNA]</scope>
    <source>
        <strain evidence="6">cv. DH55</strain>
    </source>
</reference>
<evidence type="ECO:0000256" key="2">
    <source>
        <dbReference type="ARBA" id="ARBA00022676"/>
    </source>
</evidence>
<dbReference type="InterPro" id="IPR002213">
    <property type="entry name" value="UDP_glucos_trans"/>
</dbReference>
<evidence type="ECO:0000313" key="7">
    <source>
        <dbReference type="RefSeq" id="XP_010445627.2"/>
    </source>
</evidence>
<comment type="similarity">
    <text evidence="1 4">Belongs to the UDP-glycosyltransferase family.</text>
</comment>
<name>A0ABM0USM5_CAMSA</name>
<evidence type="ECO:0000256" key="5">
    <source>
        <dbReference type="RuleBase" id="RU362057"/>
    </source>
</evidence>
<keyword evidence="3 4" id="KW-0808">Transferase</keyword>
<dbReference type="RefSeq" id="XP_010445627.2">
    <property type="nucleotide sequence ID" value="XM_010447325.2"/>
</dbReference>
<dbReference type="PANTHER" id="PTHR48046">
    <property type="entry name" value="UDP-GLYCOSYLTRANSFERASE 72E1"/>
    <property type="match status" value="1"/>
</dbReference>
<protein>
    <recommendedName>
        <fullName evidence="5">Glycosyltransferase</fullName>
        <ecNumber evidence="5">2.4.1.-</ecNumber>
    </recommendedName>
</protein>
<dbReference type="EC" id="2.4.1.-" evidence="5"/>
<organism evidence="6 7">
    <name type="scientific">Camelina sativa</name>
    <name type="common">False flax</name>
    <name type="synonym">Myagrum sativum</name>
    <dbReference type="NCBI Taxonomy" id="90675"/>
    <lineage>
        <taxon>Eukaryota</taxon>
        <taxon>Viridiplantae</taxon>
        <taxon>Streptophyta</taxon>
        <taxon>Embryophyta</taxon>
        <taxon>Tracheophyta</taxon>
        <taxon>Spermatophyta</taxon>
        <taxon>Magnoliopsida</taxon>
        <taxon>eudicotyledons</taxon>
        <taxon>Gunneridae</taxon>
        <taxon>Pentapetalae</taxon>
        <taxon>rosids</taxon>
        <taxon>malvids</taxon>
        <taxon>Brassicales</taxon>
        <taxon>Brassicaceae</taxon>
        <taxon>Camelineae</taxon>
        <taxon>Camelina</taxon>
    </lineage>
</organism>
<dbReference type="PANTHER" id="PTHR48046:SF5">
    <property type="entry name" value="UDP-GLYCOSYLTRANSFERASE 72E2-RELATED"/>
    <property type="match status" value="1"/>
</dbReference>
<dbReference type="Pfam" id="PF00201">
    <property type="entry name" value="UDPGT"/>
    <property type="match status" value="1"/>
</dbReference>
<proteinExistence type="inferred from homology"/>
<dbReference type="InterPro" id="IPR035595">
    <property type="entry name" value="UDP_glycos_trans_CS"/>
</dbReference>
<dbReference type="SUPFAM" id="SSF53756">
    <property type="entry name" value="UDP-Glycosyltransferase/glycogen phosphorylase"/>
    <property type="match status" value="1"/>
</dbReference>
<sequence length="481" mass="53044">MHIRKLHAAMFASPGMGHVMPVMELAKRLSANHGFKVTVFVLETDAASVQSKFLNSTGVDLVDLPSPDISGLVYPEDRLVTKIGVIMREAVPALRSKISAMHQKPTALIVDLFGTDALCLAAELNMLAYVFFASNARFLGVSMYYSTLDKDIKEDHAVQRNPLAVPGCEPVRFEDTMDSYLNLDKPVSRDLVRHYLAYPKADGILVNTWEEMEPKSLKSLQDPKLLGRVARVPVYPVGPLCRPIKSSKNAHPVFDWLNEQPDESVLYISFGSGGSLTTNQLTELAWGLDQSQQRFVWVVRPPVDDSSYSEYISGSGGGTKDHTPEYLPEGFVTCTCDRGFLIPSWAPQVEVLAHRAVGGFLTHCGWSSTLESVLGGVPMIAWPLFAEQNMNAALLRDELGIAVRVDYSKEAISRSKIEALVRKVMAEEEGKEMREKVKKLKETAEMSLNIDAGGLAHESLCRITEECQRFLERVGGLGTGA</sequence>
<reference evidence="7" key="2">
    <citation type="submission" date="2025-08" db="UniProtKB">
        <authorList>
            <consortium name="RefSeq"/>
        </authorList>
    </citation>
    <scope>IDENTIFICATION</scope>
    <source>
        <tissue evidence="7">Leaf</tissue>
    </source>
</reference>
<keyword evidence="2 4" id="KW-0328">Glycosyltransferase</keyword>
<dbReference type="Gene3D" id="3.40.50.2000">
    <property type="entry name" value="Glycogen Phosphorylase B"/>
    <property type="match status" value="2"/>
</dbReference>
<evidence type="ECO:0000256" key="1">
    <source>
        <dbReference type="ARBA" id="ARBA00009995"/>
    </source>
</evidence>
<accession>A0ABM0USM5</accession>
<dbReference type="CDD" id="cd03784">
    <property type="entry name" value="GT1_Gtf-like"/>
    <property type="match status" value="1"/>
</dbReference>
<evidence type="ECO:0000256" key="4">
    <source>
        <dbReference type="RuleBase" id="RU003718"/>
    </source>
</evidence>
<evidence type="ECO:0000256" key="3">
    <source>
        <dbReference type="ARBA" id="ARBA00022679"/>
    </source>
</evidence>
<evidence type="ECO:0000313" key="6">
    <source>
        <dbReference type="Proteomes" id="UP000694864"/>
    </source>
</evidence>
<dbReference type="Proteomes" id="UP000694864">
    <property type="component" value="Chromosome 11"/>
</dbReference>
<dbReference type="PROSITE" id="PS00375">
    <property type="entry name" value="UDPGT"/>
    <property type="match status" value="1"/>
</dbReference>